<protein>
    <submittedName>
        <fullName evidence="1">Uncharacterized protein</fullName>
    </submittedName>
</protein>
<dbReference type="EMBL" id="JACHMB010000001">
    <property type="protein sequence ID" value="MBB5777650.1"/>
    <property type="molecule type" value="Genomic_DNA"/>
</dbReference>
<evidence type="ECO:0000313" key="2">
    <source>
        <dbReference type="Proteomes" id="UP000579153"/>
    </source>
</evidence>
<organism evidence="1 2">
    <name type="scientific">Nonomuraea jabiensis</name>
    <dbReference type="NCBI Taxonomy" id="882448"/>
    <lineage>
        <taxon>Bacteria</taxon>
        <taxon>Bacillati</taxon>
        <taxon>Actinomycetota</taxon>
        <taxon>Actinomycetes</taxon>
        <taxon>Streptosporangiales</taxon>
        <taxon>Streptosporangiaceae</taxon>
        <taxon>Nonomuraea</taxon>
    </lineage>
</organism>
<dbReference type="RefSeq" id="WP_185071185.1">
    <property type="nucleotide sequence ID" value="NZ_JACHMB010000001.1"/>
</dbReference>
<proteinExistence type="predicted"/>
<accession>A0A7W9G5K5</accession>
<reference evidence="1 2" key="1">
    <citation type="submission" date="2020-08" db="EMBL/GenBank/DDBJ databases">
        <title>Sequencing the genomes of 1000 actinobacteria strains.</title>
        <authorList>
            <person name="Klenk H.-P."/>
        </authorList>
    </citation>
    <scope>NUCLEOTIDE SEQUENCE [LARGE SCALE GENOMIC DNA]</scope>
    <source>
        <strain evidence="1 2">DSM 45507</strain>
    </source>
</reference>
<dbReference type="AlphaFoldDB" id="A0A7W9G5K5"/>
<comment type="caution">
    <text evidence="1">The sequence shown here is derived from an EMBL/GenBank/DDBJ whole genome shotgun (WGS) entry which is preliminary data.</text>
</comment>
<dbReference type="Proteomes" id="UP000579153">
    <property type="component" value="Unassembled WGS sequence"/>
</dbReference>
<gene>
    <name evidence="1" type="ORF">HD596_004406</name>
</gene>
<keyword evidence="2" id="KW-1185">Reference proteome</keyword>
<sequence length="55" mass="6127">MDGLRFQISDDDVLDDPVEDPESISSALALIGRITETDIATDWVLAQHSRFRPTP</sequence>
<name>A0A7W9G5K5_9ACTN</name>
<evidence type="ECO:0000313" key="1">
    <source>
        <dbReference type="EMBL" id="MBB5777650.1"/>
    </source>
</evidence>